<reference evidence="11" key="1">
    <citation type="submission" date="2016-10" db="EMBL/GenBank/DDBJ databases">
        <authorList>
            <person name="Varghese N."/>
            <person name="Submissions S."/>
        </authorList>
    </citation>
    <scope>NUCLEOTIDE SEQUENCE [LARGE SCALE GENOMIC DNA]</scope>
    <source>
        <strain evidence="11">8N4</strain>
    </source>
</reference>
<dbReference type="Pfam" id="PF04347">
    <property type="entry name" value="FliO"/>
    <property type="match status" value="1"/>
</dbReference>
<sequence>MTTTTTAPLVEVSTSQMLLHSGGALIVIILLLLGVKKLLKHLPHAGRYRGARCLAVKETLVIGPRERLMIAQVGDQQIVIGVTPQTIQFLCTLNEPTGETRAQPPTPPSRFAEKFAQFRARKTL</sequence>
<dbReference type="GO" id="GO:0044781">
    <property type="term" value="P:bacterial-type flagellum organization"/>
    <property type="evidence" value="ECO:0007669"/>
    <property type="project" value="InterPro"/>
</dbReference>
<evidence type="ECO:0000256" key="1">
    <source>
        <dbReference type="ARBA" id="ARBA00004117"/>
    </source>
</evidence>
<dbReference type="EMBL" id="FOGC01000005">
    <property type="protein sequence ID" value="SEQ65854.1"/>
    <property type="molecule type" value="Genomic_DNA"/>
</dbReference>
<evidence type="ECO:0000256" key="4">
    <source>
        <dbReference type="ARBA" id="ARBA00022692"/>
    </source>
</evidence>
<comment type="similarity">
    <text evidence="8">Belongs to the FliO/MopB family.</text>
</comment>
<dbReference type="GO" id="GO:0005886">
    <property type="term" value="C:plasma membrane"/>
    <property type="evidence" value="ECO:0007669"/>
    <property type="project" value="UniProtKB-SubCell"/>
</dbReference>
<dbReference type="GO" id="GO:0009425">
    <property type="term" value="C:bacterial-type flagellum basal body"/>
    <property type="evidence" value="ECO:0007669"/>
    <property type="project" value="UniProtKB-SubCell"/>
</dbReference>
<dbReference type="STRING" id="988801.SAMN05216522_10568"/>
<dbReference type="OrthoDB" id="9342590at2"/>
<dbReference type="RefSeq" id="WP_092674967.1">
    <property type="nucleotide sequence ID" value="NZ_FOGC01000005.1"/>
</dbReference>
<keyword evidence="10" id="KW-0966">Cell projection</keyword>
<keyword evidence="3" id="KW-1003">Cell membrane</keyword>
<dbReference type="PANTHER" id="PTHR38766:SF1">
    <property type="entry name" value="FLAGELLAR PROTEIN FLIO"/>
    <property type="match status" value="1"/>
</dbReference>
<gene>
    <name evidence="10" type="ORF">SAMN05216522_10568</name>
</gene>
<dbReference type="AlphaFoldDB" id="A0A1H9HU41"/>
<dbReference type="PANTHER" id="PTHR38766">
    <property type="entry name" value="FLAGELLAR PROTEIN FLIO"/>
    <property type="match status" value="1"/>
</dbReference>
<evidence type="ECO:0000256" key="3">
    <source>
        <dbReference type="ARBA" id="ARBA00022475"/>
    </source>
</evidence>
<keyword evidence="4 9" id="KW-0812">Transmembrane</keyword>
<evidence type="ECO:0000256" key="5">
    <source>
        <dbReference type="ARBA" id="ARBA00022989"/>
    </source>
</evidence>
<keyword evidence="10" id="KW-0282">Flagellum</keyword>
<feature type="transmembrane region" description="Helical" evidence="9">
    <location>
        <begin position="18"/>
        <end position="39"/>
    </location>
</feature>
<accession>A0A1H9HU41</accession>
<keyword evidence="10" id="KW-0969">Cilium</keyword>
<evidence type="ECO:0000256" key="9">
    <source>
        <dbReference type="SAM" id="Phobius"/>
    </source>
</evidence>
<proteinExistence type="inferred from homology"/>
<evidence type="ECO:0000256" key="8">
    <source>
        <dbReference type="ARBA" id="ARBA00037937"/>
    </source>
</evidence>
<evidence type="ECO:0000256" key="6">
    <source>
        <dbReference type="ARBA" id="ARBA00023136"/>
    </source>
</evidence>
<dbReference type="InterPro" id="IPR022781">
    <property type="entry name" value="Flagellar_biosynth_FliO"/>
</dbReference>
<organism evidence="10 11">
    <name type="scientific">Rosenbergiella nectarea</name>
    <dbReference type="NCBI Taxonomy" id="988801"/>
    <lineage>
        <taxon>Bacteria</taxon>
        <taxon>Pseudomonadati</taxon>
        <taxon>Pseudomonadota</taxon>
        <taxon>Gammaproteobacteria</taxon>
        <taxon>Enterobacterales</taxon>
        <taxon>Erwiniaceae</taxon>
        <taxon>Rosenbergiella</taxon>
    </lineage>
</organism>
<evidence type="ECO:0000313" key="11">
    <source>
        <dbReference type="Proteomes" id="UP000242515"/>
    </source>
</evidence>
<evidence type="ECO:0000256" key="7">
    <source>
        <dbReference type="ARBA" id="ARBA00023143"/>
    </source>
</evidence>
<keyword evidence="7" id="KW-0975">Bacterial flagellum</keyword>
<comment type="subcellular location">
    <subcellularLocation>
        <location evidence="1">Bacterial flagellum basal body</location>
    </subcellularLocation>
    <subcellularLocation>
        <location evidence="2">Cell membrane</location>
    </subcellularLocation>
</comment>
<protein>
    <submittedName>
        <fullName evidence="10">Flagellar protein FliO/FliZ</fullName>
    </submittedName>
</protein>
<name>A0A1H9HU41_9GAMM</name>
<keyword evidence="5 9" id="KW-1133">Transmembrane helix</keyword>
<keyword evidence="11" id="KW-1185">Reference proteome</keyword>
<evidence type="ECO:0000256" key="2">
    <source>
        <dbReference type="ARBA" id="ARBA00004236"/>
    </source>
</evidence>
<dbReference type="InterPro" id="IPR052205">
    <property type="entry name" value="FliO/MopB"/>
</dbReference>
<evidence type="ECO:0000313" key="10">
    <source>
        <dbReference type="EMBL" id="SEQ65854.1"/>
    </source>
</evidence>
<keyword evidence="6 9" id="KW-0472">Membrane</keyword>
<dbReference type="Proteomes" id="UP000242515">
    <property type="component" value="Unassembled WGS sequence"/>
</dbReference>